<proteinExistence type="predicted"/>
<accession>A0ABD6EGV8</accession>
<dbReference type="PANTHER" id="PTHR46103">
    <property type="entry name" value="RRNA METHYLTRANSFERASE 1, MITOCHONDRIAL"/>
    <property type="match status" value="1"/>
</dbReference>
<sequence length="174" mass="19103">MKVFSFLSISNAFKDPNNIGAVARSSLYFGIDGIVFAQGARPNKITASMSKASAGAIEWLPIISVENFDSFYNLMKERNFTFLATSDQNSAVSRFHKNPIPLPDLGNGWTSWKIVIVLGDENRGVSSDIVDKCDFLVTIPQAARKYTECGVNSLNISVSAAILLNHFCRKGFDL</sequence>
<reference evidence="4 5" key="1">
    <citation type="submission" date="2024-08" db="EMBL/GenBank/DDBJ databases">
        <title>Gnathostoma spinigerum genome.</title>
        <authorList>
            <person name="Gonzalez-Bertolin B."/>
            <person name="Monzon S."/>
            <person name="Zaballos A."/>
            <person name="Jimenez P."/>
            <person name="Dekumyoy P."/>
            <person name="Varona S."/>
            <person name="Cuesta I."/>
            <person name="Sumanam S."/>
            <person name="Adisakwattana P."/>
            <person name="Gasser R.B."/>
            <person name="Hernandez-Gonzalez A."/>
            <person name="Young N.D."/>
            <person name="Perteguer M.J."/>
        </authorList>
    </citation>
    <scope>NUCLEOTIDE SEQUENCE [LARGE SCALE GENOMIC DNA]</scope>
    <source>
        <strain evidence="4">AL3</strain>
        <tissue evidence="4">Liver</tissue>
    </source>
</reference>
<dbReference type="EMBL" id="JBGFUD010003224">
    <property type="protein sequence ID" value="MFH4978462.1"/>
    <property type="molecule type" value="Genomic_DNA"/>
</dbReference>
<organism evidence="4 5">
    <name type="scientific">Gnathostoma spinigerum</name>
    <dbReference type="NCBI Taxonomy" id="75299"/>
    <lineage>
        <taxon>Eukaryota</taxon>
        <taxon>Metazoa</taxon>
        <taxon>Ecdysozoa</taxon>
        <taxon>Nematoda</taxon>
        <taxon>Chromadorea</taxon>
        <taxon>Rhabditida</taxon>
        <taxon>Spirurina</taxon>
        <taxon>Gnathostomatomorpha</taxon>
        <taxon>Gnathostomatoidea</taxon>
        <taxon>Gnathostomatidae</taxon>
        <taxon>Gnathostoma</taxon>
    </lineage>
</organism>
<comment type="caution">
    <text evidence="4">The sequence shown here is derived from an EMBL/GenBank/DDBJ whole genome shotgun (WGS) entry which is preliminary data.</text>
</comment>
<evidence type="ECO:0000313" key="5">
    <source>
        <dbReference type="Proteomes" id="UP001608902"/>
    </source>
</evidence>
<keyword evidence="2" id="KW-0808">Transferase</keyword>
<dbReference type="InterPro" id="IPR001537">
    <property type="entry name" value="SpoU_MeTrfase"/>
</dbReference>
<dbReference type="AlphaFoldDB" id="A0ABD6EGV8"/>
<dbReference type="GO" id="GO:0008168">
    <property type="term" value="F:methyltransferase activity"/>
    <property type="evidence" value="ECO:0007669"/>
    <property type="project" value="UniProtKB-KW"/>
</dbReference>
<dbReference type="Pfam" id="PF00588">
    <property type="entry name" value="SpoU_methylase"/>
    <property type="match status" value="1"/>
</dbReference>
<evidence type="ECO:0000256" key="1">
    <source>
        <dbReference type="ARBA" id="ARBA00022603"/>
    </source>
</evidence>
<keyword evidence="1" id="KW-0489">Methyltransferase</keyword>
<feature type="domain" description="tRNA/rRNA methyltransferase SpoU type" evidence="3">
    <location>
        <begin position="13"/>
        <end position="164"/>
    </location>
</feature>
<protein>
    <recommendedName>
        <fullName evidence="3">tRNA/rRNA methyltransferase SpoU type domain-containing protein</fullName>
    </recommendedName>
</protein>
<evidence type="ECO:0000259" key="3">
    <source>
        <dbReference type="Pfam" id="PF00588"/>
    </source>
</evidence>
<evidence type="ECO:0000256" key="2">
    <source>
        <dbReference type="ARBA" id="ARBA00022679"/>
    </source>
</evidence>
<evidence type="ECO:0000313" key="4">
    <source>
        <dbReference type="EMBL" id="MFH4978462.1"/>
    </source>
</evidence>
<dbReference type="SUPFAM" id="SSF75217">
    <property type="entry name" value="alpha/beta knot"/>
    <property type="match status" value="1"/>
</dbReference>
<keyword evidence="5" id="KW-1185">Reference proteome</keyword>
<dbReference type="InterPro" id="IPR029028">
    <property type="entry name" value="Alpha/beta_knot_MTases"/>
</dbReference>
<dbReference type="PANTHER" id="PTHR46103:SF1">
    <property type="entry name" value="RRNA METHYLTRANSFERASE 1, MITOCHONDRIAL"/>
    <property type="match status" value="1"/>
</dbReference>
<gene>
    <name evidence="4" type="ORF">AB6A40_005171</name>
</gene>
<dbReference type="InterPro" id="IPR047182">
    <property type="entry name" value="MRM1"/>
</dbReference>
<name>A0ABD6EGV8_9BILA</name>
<dbReference type="Gene3D" id="3.40.1280.10">
    <property type="match status" value="1"/>
</dbReference>
<dbReference type="GO" id="GO:0032259">
    <property type="term" value="P:methylation"/>
    <property type="evidence" value="ECO:0007669"/>
    <property type="project" value="UniProtKB-KW"/>
</dbReference>
<dbReference type="Proteomes" id="UP001608902">
    <property type="component" value="Unassembled WGS sequence"/>
</dbReference>
<dbReference type="InterPro" id="IPR029026">
    <property type="entry name" value="tRNA_m1G_MTases_N"/>
</dbReference>